<dbReference type="AlphaFoldDB" id="A0A8S1NBG8"/>
<evidence type="ECO:0000256" key="5">
    <source>
        <dbReference type="ARBA" id="ARBA00022723"/>
    </source>
</evidence>
<evidence type="ECO:0000259" key="16">
    <source>
        <dbReference type="PROSITE" id="PS50160"/>
    </source>
</evidence>
<reference evidence="18" key="1">
    <citation type="submission" date="2021-01" db="EMBL/GenBank/DDBJ databases">
        <authorList>
            <consortium name="Genoscope - CEA"/>
            <person name="William W."/>
        </authorList>
    </citation>
    <scope>NUCLEOTIDE SEQUENCE</scope>
</reference>
<dbReference type="Proteomes" id="UP000688137">
    <property type="component" value="Unassembled WGS sequence"/>
</dbReference>
<keyword evidence="7 12" id="KW-0227">DNA damage</keyword>
<organism evidence="18 19">
    <name type="scientific">Paramecium primaurelia</name>
    <dbReference type="NCBI Taxonomy" id="5886"/>
    <lineage>
        <taxon>Eukaryota</taxon>
        <taxon>Sar</taxon>
        <taxon>Alveolata</taxon>
        <taxon>Ciliophora</taxon>
        <taxon>Intramacronucleata</taxon>
        <taxon>Oligohymenophorea</taxon>
        <taxon>Peniculida</taxon>
        <taxon>Parameciidae</taxon>
        <taxon>Paramecium</taxon>
    </lineage>
</organism>
<feature type="domain" description="BRCT" evidence="17">
    <location>
        <begin position="718"/>
        <end position="808"/>
    </location>
</feature>
<dbReference type="InterPro" id="IPR012310">
    <property type="entry name" value="DNA_ligase_ATP-dep_cent"/>
</dbReference>
<proteinExistence type="inferred from homology"/>
<dbReference type="InterPro" id="IPR000977">
    <property type="entry name" value="DNA_ligase_ATP-dep"/>
</dbReference>
<evidence type="ECO:0000256" key="15">
    <source>
        <dbReference type="SAM" id="MobiDB-lite"/>
    </source>
</evidence>
<evidence type="ECO:0000256" key="12">
    <source>
        <dbReference type="RuleBase" id="RU000617"/>
    </source>
</evidence>
<keyword evidence="14" id="KW-0175">Coiled coil</keyword>
<dbReference type="SMART" id="SM00292">
    <property type="entry name" value="BRCT"/>
    <property type="match status" value="1"/>
</dbReference>
<keyword evidence="9 12" id="KW-0234">DNA repair</keyword>
<dbReference type="GO" id="GO:0071897">
    <property type="term" value="P:DNA biosynthetic process"/>
    <property type="evidence" value="ECO:0007669"/>
    <property type="project" value="InterPro"/>
</dbReference>
<dbReference type="InterPro" id="IPR001357">
    <property type="entry name" value="BRCT_dom"/>
</dbReference>
<dbReference type="InterPro" id="IPR012308">
    <property type="entry name" value="DNA_ligase_ATP-dep_N"/>
</dbReference>
<keyword evidence="10" id="KW-0539">Nucleus</keyword>
<evidence type="ECO:0000256" key="7">
    <source>
        <dbReference type="ARBA" id="ARBA00022763"/>
    </source>
</evidence>
<dbReference type="EC" id="6.5.1.1" evidence="12"/>
<comment type="cofactor">
    <cofactor evidence="1">
        <name>Mg(2+)</name>
        <dbReference type="ChEBI" id="CHEBI:18420"/>
    </cofactor>
</comment>
<keyword evidence="12" id="KW-0233">DNA recombination</keyword>
<dbReference type="InterPro" id="IPR044125">
    <property type="entry name" value="Adenylation_DNA_ligase_IV"/>
</dbReference>
<dbReference type="GO" id="GO:0046872">
    <property type="term" value="F:metal ion binding"/>
    <property type="evidence" value="ECO:0007669"/>
    <property type="project" value="UniProtKB-KW"/>
</dbReference>
<dbReference type="NCBIfam" id="TIGR00574">
    <property type="entry name" value="dnl1"/>
    <property type="match status" value="1"/>
</dbReference>
<evidence type="ECO:0000256" key="14">
    <source>
        <dbReference type="SAM" id="Coils"/>
    </source>
</evidence>
<keyword evidence="12" id="KW-0547">Nucleotide-binding</keyword>
<evidence type="ECO:0000256" key="8">
    <source>
        <dbReference type="ARBA" id="ARBA00022842"/>
    </source>
</evidence>
<evidence type="ECO:0000256" key="1">
    <source>
        <dbReference type="ARBA" id="ARBA00001946"/>
    </source>
</evidence>
<feature type="region of interest" description="Disordered" evidence="15">
    <location>
        <begin position="657"/>
        <end position="699"/>
    </location>
</feature>
<comment type="catalytic activity">
    <reaction evidence="11 12">
        <text>ATP + (deoxyribonucleotide)n-3'-hydroxyl + 5'-phospho-(deoxyribonucleotide)m = (deoxyribonucleotide)n+m + AMP + diphosphate.</text>
        <dbReference type="EC" id="6.5.1.1"/>
    </reaction>
</comment>
<accession>A0A8S1NBG8</accession>
<evidence type="ECO:0000259" key="17">
    <source>
        <dbReference type="PROSITE" id="PS50172"/>
    </source>
</evidence>
<dbReference type="GO" id="GO:0003677">
    <property type="term" value="F:DNA binding"/>
    <property type="evidence" value="ECO:0007669"/>
    <property type="project" value="InterPro"/>
</dbReference>
<dbReference type="Pfam" id="PF04679">
    <property type="entry name" value="DNA_ligase_A_C"/>
    <property type="match status" value="1"/>
</dbReference>
<sequence length="965" mass="113335">MQQENFIDEEIQDEEEEIREQKEVHEFAKEIKEKVEETNKLNKEQQDLQKVNVNSIIGPIRVKFDVLRCFFDRMSKVRGKKKSELLDVLTQFFFKPPRIPEHTYIIMRLIIPFQDRDRGVYKLQEKNLAKLFRQALGLSDDDYQRMANYKQASMQPYGAPVGDFPMVVHNVIKDYCRKDSIITISEVDQLLDNLVKAQDTKEQELVIVDLIKVCTADEILWIIRIILKDLKIGLKYEKLLQLFHKDAPEYYNATSSLKEVCKEFVDQNHTLKNVLRIFHAIKPMLAAKKSPEEIRKLIEGKELLVETKFDGERIQCHFTPEVIRFFTRNSNDYTYLYKDKLGDIIRQSVQAQCAILDGEIIVVNKETGENVRFGLNKTVALNKDVNDDAFGLCYKIFDILYLKTYQGQEVNTMSAPLSTRRSLLQRIIVPIPNQLEVVQASTIKSFEELIQEFDMAIERNQEGIIIKQMDSQYLPNERSTKWVKMKGDYVENMTDNCDLLVIGGYFGTQSHRVETFDEFDRITHFLMGLAQKIDKNQPTNSVILPFVKVGTGFTDNELSTIRNKLRNHWIKKQKPNYIPQNWNPGINDRPDVYINNPAHSIIFEVKAAEITKSNTFPTDYTLRFPRCYKTRMDKDWYEMMTMQDLLSMINDSQYTKNLKKKNDKEGNDKQTDDELENEDRPIRQAKQRKQPLKKGGAHSKQITIMTEYQGLDPRNITKESNLFVGCEFYIVNLEEDYNKQYLESLILSQGGTCIQNYIVESVTHVVASIIDFRVNSIIEKFPTTIIKPQWIIECIRRSQLVNIAPRFILFAPLAIMNEVNKFYDKYGDSYFEFIDELALKDICENIKINEPINQDDLLLLEEELLYQLPKLWIFQHKTFYPYCLSHQISEVELETFKSRVIARGGQFLNSIYDEKLDFIILFKDQTFIQNERLKQFFNEKPYMKTTTYTQMMQLIEEQQQKILPS</sequence>
<dbReference type="EMBL" id="CAJJDM010000084">
    <property type="protein sequence ID" value="CAD8088599.1"/>
    <property type="molecule type" value="Genomic_DNA"/>
</dbReference>
<dbReference type="GO" id="GO:0006297">
    <property type="term" value="P:nucleotide-excision repair, DNA gap filling"/>
    <property type="evidence" value="ECO:0007669"/>
    <property type="project" value="TreeGrafter"/>
</dbReference>
<name>A0A8S1NBG8_PARPR</name>
<evidence type="ECO:0000256" key="11">
    <source>
        <dbReference type="ARBA" id="ARBA00034003"/>
    </source>
</evidence>
<dbReference type="GO" id="GO:0006310">
    <property type="term" value="P:DNA recombination"/>
    <property type="evidence" value="ECO:0007669"/>
    <property type="project" value="UniProtKB-KW"/>
</dbReference>
<dbReference type="OMA" id="EGIMIKH"/>
<comment type="subcellular location">
    <subcellularLocation>
        <location evidence="2">Nucleus</location>
    </subcellularLocation>
</comment>
<gene>
    <name evidence="18" type="ORF">PPRIM_AZ9-3.1.T0810202</name>
</gene>
<evidence type="ECO:0000256" key="3">
    <source>
        <dbReference type="ARBA" id="ARBA00007572"/>
    </source>
</evidence>
<evidence type="ECO:0000256" key="4">
    <source>
        <dbReference type="ARBA" id="ARBA00022598"/>
    </source>
</evidence>
<comment type="similarity">
    <text evidence="3 13">Belongs to the ATP-dependent DNA ligase family.</text>
</comment>
<keyword evidence="19" id="KW-1185">Reference proteome</keyword>
<feature type="coiled-coil region" evidence="14">
    <location>
        <begin position="4"/>
        <end position="54"/>
    </location>
</feature>
<dbReference type="Pfam" id="PF16589">
    <property type="entry name" value="BRCT_2"/>
    <property type="match status" value="1"/>
</dbReference>
<protein>
    <recommendedName>
        <fullName evidence="12">DNA ligase</fullName>
        <ecNumber evidence="12">6.5.1.1</ecNumber>
    </recommendedName>
</protein>
<keyword evidence="8" id="KW-0460">Magnesium</keyword>
<evidence type="ECO:0000256" key="9">
    <source>
        <dbReference type="ARBA" id="ARBA00023204"/>
    </source>
</evidence>
<dbReference type="PROSITE" id="PS00697">
    <property type="entry name" value="DNA_LIGASE_A1"/>
    <property type="match status" value="1"/>
</dbReference>
<dbReference type="InterPro" id="IPR016059">
    <property type="entry name" value="DNA_ligase_ATP-dep_CS"/>
</dbReference>
<evidence type="ECO:0000256" key="2">
    <source>
        <dbReference type="ARBA" id="ARBA00004123"/>
    </source>
</evidence>
<dbReference type="Pfam" id="PF04675">
    <property type="entry name" value="DNA_ligase_A_N"/>
    <property type="match status" value="1"/>
</dbReference>
<dbReference type="InterPro" id="IPR012309">
    <property type="entry name" value="DNA_ligase_ATP-dep_C"/>
</dbReference>
<evidence type="ECO:0000256" key="10">
    <source>
        <dbReference type="ARBA" id="ARBA00023242"/>
    </source>
</evidence>
<evidence type="ECO:0000256" key="6">
    <source>
        <dbReference type="ARBA" id="ARBA00022737"/>
    </source>
</evidence>
<dbReference type="GO" id="GO:0005524">
    <property type="term" value="F:ATP binding"/>
    <property type="evidence" value="ECO:0007669"/>
    <property type="project" value="UniProtKB-KW"/>
</dbReference>
<dbReference type="PANTHER" id="PTHR45997:SF1">
    <property type="entry name" value="DNA LIGASE 4"/>
    <property type="match status" value="1"/>
</dbReference>
<feature type="domain" description="ATP-dependent DNA ligase family profile" evidence="16">
    <location>
        <begin position="385"/>
        <end position="531"/>
    </location>
</feature>
<dbReference type="PROSITE" id="PS50160">
    <property type="entry name" value="DNA_LIGASE_A3"/>
    <property type="match status" value="1"/>
</dbReference>
<dbReference type="CDD" id="cd07968">
    <property type="entry name" value="OBF_DNA_ligase_IV"/>
    <property type="match status" value="1"/>
</dbReference>
<evidence type="ECO:0000313" key="18">
    <source>
        <dbReference type="EMBL" id="CAD8088599.1"/>
    </source>
</evidence>
<keyword evidence="5" id="KW-0479">Metal-binding</keyword>
<keyword evidence="4 12" id="KW-0436">Ligase</keyword>
<comment type="caution">
    <text evidence="18">The sequence shown here is derived from an EMBL/GenBank/DDBJ whole genome shotgun (WGS) entry which is preliminary data.</text>
</comment>
<dbReference type="FunFam" id="2.40.50.140:FF:000173">
    <property type="entry name" value="DNA ligase"/>
    <property type="match status" value="1"/>
</dbReference>
<dbReference type="GO" id="GO:0006303">
    <property type="term" value="P:double-strand break repair via nonhomologous end joining"/>
    <property type="evidence" value="ECO:0007669"/>
    <property type="project" value="TreeGrafter"/>
</dbReference>
<feature type="compositionally biased region" description="Basic residues" evidence="15">
    <location>
        <begin position="683"/>
        <end position="697"/>
    </location>
</feature>
<dbReference type="Pfam" id="PF01068">
    <property type="entry name" value="DNA_ligase_A_M"/>
    <property type="match status" value="1"/>
</dbReference>
<dbReference type="CDD" id="cd07903">
    <property type="entry name" value="Adenylation_DNA_ligase_IV"/>
    <property type="match status" value="1"/>
</dbReference>
<evidence type="ECO:0000256" key="13">
    <source>
        <dbReference type="RuleBase" id="RU004196"/>
    </source>
</evidence>
<keyword evidence="6" id="KW-0677">Repeat</keyword>
<dbReference type="PANTHER" id="PTHR45997">
    <property type="entry name" value="DNA LIGASE 4"/>
    <property type="match status" value="1"/>
</dbReference>
<keyword evidence="12" id="KW-0067">ATP-binding</keyword>
<dbReference type="PROSITE" id="PS50172">
    <property type="entry name" value="BRCT"/>
    <property type="match status" value="1"/>
</dbReference>
<evidence type="ECO:0000313" key="19">
    <source>
        <dbReference type="Proteomes" id="UP000688137"/>
    </source>
</evidence>
<feature type="compositionally biased region" description="Basic and acidic residues" evidence="15">
    <location>
        <begin position="660"/>
        <end position="682"/>
    </location>
</feature>
<dbReference type="GO" id="GO:0003910">
    <property type="term" value="F:DNA ligase (ATP) activity"/>
    <property type="evidence" value="ECO:0007669"/>
    <property type="project" value="UniProtKB-EC"/>
</dbReference>
<dbReference type="InterPro" id="IPR029710">
    <property type="entry name" value="LIG4"/>
</dbReference>
<dbReference type="GO" id="GO:0032807">
    <property type="term" value="C:DNA ligase IV complex"/>
    <property type="evidence" value="ECO:0007669"/>
    <property type="project" value="TreeGrafter"/>
</dbReference>